<evidence type="ECO:0000313" key="2">
    <source>
        <dbReference type="Proteomes" id="UP000299102"/>
    </source>
</evidence>
<name>A0A4C1ZBK8_EUMVA</name>
<dbReference type="Proteomes" id="UP000299102">
    <property type="component" value="Unassembled WGS sequence"/>
</dbReference>
<sequence>MDCVANCQWETGTNVQFKSQQSNSNAELLHSNVYLHLIYALVSNGFRSKFLGDGTVIAANCAGGQSQSEQRQPRIARLGSCRWRKEPRVTFTSSPQKLPRTASDYERGKAIALKRA</sequence>
<reference evidence="1 2" key="1">
    <citation type="journal article" date="2019" name="Commun. Biol.">
        <title>The bagworm genome reveals a unique fibroin gene that provides high tensile strength.</title>
        <authorList>
            <person name="Kono N."/>
            <person name="Nakamura H."/>
            <person name="Ohtoshi R."/>
            <person name="Tomita M."/>
            <person name="Numata K."/>
            <person name="Arakawa K."/>
        </authorList>
    </citation>
    <scope>NUCLEOTIDE SEQUENCE [LARGE SCALE GENOMIC DNA]</scope>
</reference>
<gene>
    <name evidence="1" type="ORF">EVAR_91716_1</name>
</gene>
<dbReference type="EMBL" id="BGZK01001653">
    <property type="protein sequence ID" value="GBP83997.1"/>
    <property type="molecule type" value="Genomic_DNA"/>
</dbReference>
<protein>
    <submittedName>
        <fullName evidence="1">Uncharacterized protein</fullName>
    </submittedName>
</protein>
<organism evidence="1 2">
    <name type="scientific">Eumeta variegata</name>
    <name type="common">Bagworm moth</name>
    <name type="synonym">Eumeta japonica</name>
    <dbReference type="NCBI Taxonomy" id="151549"/>
    <lineage>
        <taxon>Eukaryota</taxon>
        <taxon>Metazoa</taxon>
        <taxon>Ecdysozoa</taxon>
        <taxon>Arthropoda</taxon>
        <taxon>Hexapoda</taxon>
        <taxon>Insecta</taxon>
        <taxon>Pterygota</taxon>
        <taxon>Neoptera</taxon>
        <taxon>Endopterygota</taxon>
        <taxon>Lepidoptera</taxon>
        <taxon>Glossata</taxon>
        <taxon>Ditrysia</taxon>
        <taxon>Tineoidea</taxon>
        <taxon>Psychidae</taxon>
        <taxon>Oiketicinae</taxon>
        <taxon>Eumeta</taxon>
    </lineage>
</organism>
<comment type="caution">
    <text evidence="1">The sequence shown here is derived from an EMBL/GenBank/DDBJ whole genome shotgun (WGS) entry which is preliminary data.</text>
</comment>
<keyword evidence="2" id="KW-1185">Reference proteome</keyword>
<evidence type="ECO:0000313" key="1">
    <source>
        <dbReference type="EMBL" id="GBP83997.1"/>
    </source>
</evidence>
<dbReference type="AlphaFoldDB" id="A0A4C1ZBK8"/>
<proteinExistence type="predicted"/>
<accession>A0A4C1ZBK8</accession>